<protein>
    <submittedName>
        <fullName evidence="1">Uncharacterized protein</fullName>
    </submittedName>
</protein>
<sequence>MLLGAAVVCAALPGQPIGEQRHAQAVSSQFTLQQRQQTCPCMIVTVYEEYVPGIMGPERLRKSQDGNKHSLVDIDLETCLSSGGLRRMKKKLHVLCASLCRPALILIHYDPSRQTRRNPYWVGLCLSLPSLTNEWSHVPS</sequence>
<evidence type="ECO:0000313" key="2">
    <source>
        <dbReference type="Proteomes" id="UP000245910"/>
    </source>
</evidence>
<reference evidence="2" key="1">
    <citation type="submission" date="2014-10" db="EMBL/GenBank/DDBJ databases">
        <authorList>
            <person name="King R."/>
        </authorList>
    </citation>
    <scope>NUCLEOTIDE SEQUENCE [LARGE SCALE GENOMIC DNA]</scope>
    <source>
        <strain evidence="2">A3/5</strain>
    </source>
</reference>
<organism evidence="1 2">
    <name type="scientific">Fusarium venenatum</name>
    <dbReference type="NCBI Taxonomy" id="56646"/>
    <lineage>
        <taxon>Eukaryota</taxon>
        <taxon>Fungi</taxon>
        <taxon>Dikarya</taxon>
        <taxon>Ascomycota</taxon>
        <taxon>Pezizomycotina</taxon>
        <taxon>Sordariomycetes</taxon>
        <taxon>Hypocreomycetidae</taxon>
        <taxon>Hypocreales</taxon>
        <taxon>Nectriaceae</taxon>
        <taxon>Fusarium</taxon>
    </lineage>
</organism>
<dbReference type="AlphaFoldDB" id="A0A2L2SQX5"/>
<name>A0A2L2SQX5_9HYPO</name>
<dbReference type="Proteomes" id="UP000245910">
    <property type="component" value="Chromosome IIII"/>
</dbReference>
<evidence type="ECO:0000313" key="1">
    <source>
        <dbReference type="EMBL" id="CEI39410.1"/>
    </source>
</evidence>
<dbReference type="EMBL" id="LN649232">
    <property type="protein sequence ID" value="CEI39410.1"/>
    <property type="molecule type" value="Genomic_DNA"/>
</dbReference>
<keyword evidence="2" id="KW-1185">Reference proteome</keyword>
<proteinExistence type="predicted"/>
<accession>A0A2L2SQX5</accession>